<evidence type="ECO:0000256" key="2">
    <source>
        <dbReference type="ARBA" id="ARBA00022723"/>
    </source>
</evidence>
<comment type="pathway">
    <text evidence="6">Quinol/quinone metabolism; 1,4-dihydroxy-2-naphthoate biosynthesis; 1,4-dihydroxy-2-naphthoate from chorismate: step 2/7.</text>
</comment>
<feature type="domain" description="Thiamine pyrophosphate enzyme N-terminal TPP-binding" evidence="8">
    <location>
        <begin position="7"/>
        <end position="121"/>
    </location>
</feature>
<comment type="pathway">
    <text evidence="6">Quinol/quinone metabolism; menaquinone biosynthesis.</text>
</comment>
<keyword evidence="5 6" id="KW-0464">Manganese</keyword>
<dbReference type="Gene3D" id="3.40.50.1220">
    <property type="entry name" value="TPP-binding domain"/>
    <property type="match status" value="1"/>
</dbReference>
<dbReference type="InterPro" id="IPR012001">
    <property type="entry name" value="Thiamin_PyroP_enz_TPP-bd_dom"/>
</dbReference>
<gene>
    <name evidence="6 9" type="primary">menD</name>
    <name evidence="9" type="ORF">GCM10009547_26830</name>
</gene>
<evidence type="ECO:0000313" key="10">
    <source>
        <dbReference type="Proteomes" id="UP001500957"/>
    </source>
</evidence>
<dbReference type="Pfam" id="PF02775">
    <property type="entry name" value="TPP_enzyme_C"/>
    <property type="match status" value="1"/>
</dbReference>
<dbReference type="Proteomes" id="UP001500957">
    <property type="component" value="Unassembled WGS sequence"/>
</dbReference>
<evidence type="ECO:0000256" key="5">
    <source>
        <dbReference type="ARBA" id="ARBA00023211"/>
    </source>
</evidence>
<evidence type="ECO:0000256" key="4">
    <source>
        <dbReference type="ARBA" id="ARBA00023052"/>
    </source>
</evidence>
<dbReference type="InterPro" id="IPR011766">
    <property type="entry name" value="TPP_enzyme_TPP-bd"/>
</dbReference>
<evidence type="ECO:0000256" key="1">
    <source>
        <dbReference type="ARBA" id="ARBA00022679"/>
    </source>
</evidence>
<dbReference type="Gene3D" id="3.40.50.970">
    <property type="match status" value="2"/>
</dbReference>
<dbReference type="CDD" id="cd07037">
    <property type="entry name" value="TPP_PYR_MenD"/>
    <property type="match status" value="1"/>
</dbReference>
<keyword evidence="1 6" id="KW-0808">Transferase</keyword>
<evidence type="ECO:0000259" key="8">
    <source>
        <dbReference type="Pfam" id="PF02776"/>
    </source>
</evidence>
<dbReference type="InterPro" id="IPR029061">
    <property type="entry name" value="THDP-binding"/>
</dbReference>
<proteinExistence type="inferred from homology"/>
<keyword evidence="6" id="KW-0474">Menaquinone biosynthesis</keyword>
<dbReference type="Pfam" id="PF02776">
    <property type="entry name" value="TPP_enzyme_N"/>
    <property type="match status" value="1"/>
</dbReference>
<reference evidence="10" key="1">
    <citation type="journal article" date="2019" name="Int. J. Syst. Evol. Microbiol.">
        <title>The Global Catalogue of Microorganisms (GCM) 10K type strain sequencing project: providing services to taxonomists for standard genome sequencing and annotation.</title>
        <authorList>
            <consortium name="The Broad Institute Genomics Platform"/>
            <consortium name="The Broad Institute Genome Sequencing Center for Infectious Disease"/>
            <person name="Wu L."/>
            <person name="Ma J."/>
        </authorList>
    </citation>
    <scope>NUCLEOTIDE SEQUENCE [LARGE SCALE GENOMIC DNA]</scope>
    <source>
        <strain evidence="10">JCM 10671</strain>
    </source>
</reference>
<comment type="caution">
    <text evidence="9">The sequence shown here is derived from an EMBL/GenBank/DDBJ whole genome shotgun (WGS) entry which is preliminary data.</text>
</comment>
<comment type="cofactor">
    <cofactor evidence="6">
        <name>thiamine diphosphate</name>
        <dbReference type="ChEBI" id="CHEBI:58937"/>
    </cofactor>
    <text evidence="6">Binds 1 thiamine pyrophosphate per subunit.</text>
</comment>
<dbReference type="RefSeq" id="WP_344605499.1">
    <property type="nucleotide sequence ID" value="NZ_BAAAHE010000020.1"/>
</dbReference>
<evidence type="ECO:0000256" key="3">
    <source>
        <dbReference type="ARBA" id="ARBA00022842"/>
    </source>
</evidence>
<comment type="subunit">
    <text evidence="6">Homodimer.</text>
</comment>
<keyword evidence="4 6" id="KW-0786">Thiamine pyrophosphate</keyword>
<comment type="similarity">
    <text evidence="6">Belongs to the TPP enzyme family. MenD subfamily.</text>
</comment>
<evidence type="ECO:0000256" key="6">
    <source>
        <dbReference type="HAMAP-Rule" id="MF_01659"/>
    </source>
</evidence>
<dbReference type="PANTHER" id="PTHR42916:SF1">
    <property type="entry name" value="PROTEIN PHYLLO, CHLOROPLASTIC"/>
    <property type="match status" value="1"/>
</dbReference>
<comment type="cofactor">
    <cofactor evidence="6">
        <name>Mg(2+)</name>
        <dbReference type="ChEBI" id="CHEBI:18420"/>
    </cofactor>
    <cofactor evidence="6">
        <name>Mn(2+)</name>
        <dbReference type="ChEBI" id="CHEBI:29035"/>
    </cofactor>
</comment>
<dbReference type="InterPro" id="IPR004433">
    <property type="entry name" value="MenaQ_synth_MenD"/>
</dbReference>
<dbReference type="NCBIfam" id="TIGR00173">
    <property type="entry name" value="menD"/>
    <property type="match status" value="1"/>
</dbReference>
<keyword evidence="2 6" id="KW-0479">Metal-binding</keyword>
<keyword evidence="10" id="KW-1185">Reference proteome</keyword>
<keyword evidence="3 6" id="KW-0460">Magnesium</keyword>
<dbReference type="PIRSF" id="PIRSF004983">
    <property type="entry name" value="MenD"/>
    <property type="match status" value="1"/>
</dbReference>
<organism evidence="9 10">
    <name type="scientific">Sporichthya brevicatena</name>
    <dbReference type="NCBI Taxonomy" id="171442"/>
    <lineage>
        <taxon>Bacteria</taxon>
        <taxon>Bacillati</taxon>
        <taxon>Actinomycetota</taxon>
        <taxon>Actinomycetes</taxon>
        <taxon>Sporichthyales</taxon>
        <taxon>Sporichthyaceae</taxon>
        <taxon>Sporichthya</taxon>
    </lineage>
</organism>
<name>A0ABP3S0Q6_9ACTN</name>
<comment type="function">
    <text evidence="6">Catalyzes the thiamine diphosphate-dependent decarboxylation of 2-oxoglutarate and the subsequent addition of the resulting succinic semialdehyde-thiamine pyrophosphate anion to isochorismate to yield 2-succinyl-5-enolpyruvyl-6-hydroxy-3-cyclohexene-1-carboxylate (SEPHCHC).</text>
</comment>
<protein>
    <recommendedName>
        <fullName evidence="6">2-succinyl-5-enolpyruvyl-6-hydroxy-3-cyclohexene-1-carboxylate synthase</fullName>
        <shortName evidence="6">SEPHCHC synthase</shortName>
        <ecNumber evidence="6">2.2.1.9</ecNumber>
    </recommendedName>
    <alternativeName>
        <fullName evidence="6">Menaquinone biosynthesis protein MenD</fullName>
    </alternativeName>
</protein>
<accession>A0ABP3S0Q6</accession>
<dbReference type="EC" id="2.2.1.9" evidence="6"/>
<dbReference type="EMBL" id="BAAAHE010000020">
    <property type="protein sequence ID" value="GAA0622527.1"/>
    <property type="molecule type" value="Genomic_DNA"/>
</dbReference>
<dbReference type="SUPFAM" id="SSF52518">
    <property type="entry name" value="Thiamin diphosphate-binding fold (THDP-binding)"/>
    <property type="match status" value="2"/>
</dbReference>
<evidence type="ECO:0000259" key="7">
    <source>
        <dbReference type="Pfam" id="PF02775"/>
    </source>
</evidence>
<feature type="domain" description="Thiamine pyrophosphate enzyme TPP-binding" evidence="7">
    <location>
        <begin position="413"/>
        <end position="520"/>
    </location>
</feature>
<sequence length="553" mass="56462">MNPSTALARVLADELARCGVTDAVIAPGSRSGPLALALLNQTGLRVHVRIDERSASFLALGLAAASGRPVPLVCTSGTAAAAFHPAVVEADAAGVGLLVLTADRPPELRGTGASQTIDQIGLYGGAVRLFTEVGVPEPVPGQVAYWRSLVGRAVAAAADGPVHLNVPLREPLTPDGTEDWPEPLDGRAGGGPWVTVTPPTPGPRPDLAAILGTDVPERGAVVVGAGAVDPAAAVALAKACGWPVFSEPTGNARFGPNAVAAYPLVLADPEFARLRPDLVVTVGRPGLTRSLMGWIRGAARQVVVDPAARWADPTRTAEFVLPAVPTARRTPGGWLARWQEAGAAAGAAVEGVLEDAGELTEPGVARTLGRVLPADALLVTGPSRSVRDLELCLPARADLRVLGNRGVNGIDGVVSTAVGAALAHRAAGGGPAAALMGDLTYLYDRNGLVLGPEEPRPDLTVVVVDNDGGGIFSMLPQAGIAGFERVFGTPHSLDLVADAAAAGVPATTATTPAELEAALEPGEGLRLVRVRTDRDATAELHRRLQKAVSAALR</sequence>
<evidence type="ECO:0000313" key="9">
    <source>
        <dbReference type="EMBL" id="GAA0622527.1"/>
    </source>
</evidence>
<dbReference type="HAMAP" id="MF_01659">
    <property type="entry name" value="MenD"/>
    <property type="match status" value="1"/>
</dbReference>
<comment type="catalytic activity">
    <reaction evidence="6">
        <text>isochorismate + 2-oxoglutarate + H(+) = 5-enolpyruvoyl-6-hydroxy-2-succinyl-cyclohex-3-ene-1-carboxylate + CO2</text>
        <dbReference type="Rhea" id="RHEA:25593"/>
        <dbReference type="ChEBI" id="CHEBI:15378"/>
        <dbReference type="ChEBI" id="CHEBI:16526"/>
        <dbReference type="ChEBI" id="CHEBI:16810"/>
        <dbReference type="ChEBI" id="CHEBI:29780"/>
        <dbReference type="ChEBI" id="CHEBI:58818"/>
        <dbReference type="EC" id="2.2.1.9"/>
    </reaction>
</comment>
<dbReference type="PANTHER" id="PTHR42916">
    <property type="entry name" value="2-SUCCINYL-5-ENOLPYRUVYL-6-HYDROXY-3-CYCLOHEXENE-1-CARBOXYLATE SYNTHASE"/>
    <property type="match status" value="1"/>
</dbReference>